<evidence type="ECO:0000313" key="2">
    <source>
        <dbReference type="EMBL" id="ADO00773.1"/>
    </source>
</evidence>
<dbReference type="Proteomes" id="UP000008825">
    <property type="component" value="Chromosome"/>
</dbReference>
<dbReference type="STRING" id="404380.Gbem_4074"/>
<evidence type="ECO:0000256" key="1">
    <source>
        <dbReference type="SAM" id="MobiDB-lite"/>
    </source>
</evidence>
<sequence length="93" mass="9827">MLPPGTATAAPLRCRTNRSSLAENPSLAPLAALTIAFFPHASPSRAAVPQSGYRSPAPATTHTRESTAQFMPVRLSSGAAMGIFIQVPLTRRR</sequence>
<dbReference type="HOGENOM" id="CLU_2395505_0_0_7"/>
<organism evidence="2 3">
    <name type="scientific">Citrifermentans bemidjiense (strain ATCC BAA-1014 / DSM 16622 / JCM 12645 / Bem)</name>
    <name type="common">Geobacter bemidjiensis</name>
    <dbReference type="NCBI Taxonomy" id="404380"/>
    <lineage>
        <taxon>Bacteria</taxon>
        <taxon>Pseudomonadati</taxon>
        <taxon>Thermodesulfobacteriota</taxon>
        <taxon>Desulfuromonadia</taxon>
        <taxon>Geobacterales</taxon>
        <taxon>Geobacteraceae</taxon>
        <taxon>Citrifermentans</taxon>
    </lineage>
</organism>
<name>E1P678_CITBB</name>
<dbReference type="KEGG" id="gbm:Gbem_4074"/>
<accession>E1P678</accession>
<evidence type="ECO:0000313" key="3">
    <source>
        <dbReference type="Proteomes" id="UP000008825"/>
    </source>
</evidence>
<dbReference type="EMBL" id="CP001124">
    <property type="protein sequence ID" value="ADO00773.1"/>
    <property type="molecule type" value="Genomic_DNA"/>
</dbReference>
<protein>
    <submittedName>
        <fullName evidence="2">Uncharacterized protein</fullName>
    </submittedName>
</protein>
<reference evidence="2 3" key="1">
    <citation type="submission" date="2008-07" db="EMBL/GenBank/DDBJ databases">
        <title>Complete sequence of Geobacter bemidjiensis BEM.</title>
        <authorList>
            <consortium name="US DOE Joint Genome Institute"/>
            <person name="Lucas S."/>
            <person name="Copeland A."/>
            <person name="Lapidus A."/>
            <person name="Glavina del Rio T."/>
            <person name="Dalin E."/>
            <person name="Tice H."/>
            <person name="Bruce D."/>
            <person name="Goodwin L."/>
            <person name="Pitluck S."/>
            <person name="Kiss H."/>
            <person name="Brettin T."/>
            <person name="Detter J.C."/>
            <person name="Han C."/>
            <person name="Kuske C.R."/>
            <person name="Schmutz J."/>
            <person name="Larimer F."/>
            <person name="Land M."/>
            <person name="Hauser L."/>
            <person name="Kyrpides N."/>
            <person name="Lykidis A."/>
            <person name="Lovley D."/>
            <person name="Richardson P."/>
        </authorList>
    </citation>
    <scope>NUCLEOTIDE SEQUENCE [LARGE SCALE GENOMIC DNA]</scope>
    <source>
        <strain evidence="3">ATCC BAA-1014 / DSM 16622 / JCM 12645 / Bem</strain>
    </source>
</reference>
<reference evidence="2 3" key="2">
    <citation type="journal article" date="2010" name="BMC Genomics">
        <title>The genome of Geobacter bemidjiensis, exemplar for the subsurface clade of Geobacter species that predominate in Fe(III)-reducing subsurface environments.</title>
        <authorList>
            <person name="Aklujkar M."/>
            <person name="Young N.D."/>
            <person name="Holmes D."/>
            <person name="Chavan M."/>
            <person name="Risso C."/>
            <person name="Kiss H.E."/>
            <person name="Han C.S."/>
            <person name="Land M.L."/>
            <person name="Lovley D.R."/>
        </authorList>
    </citation>
    <scope>NUCLEOTIDE SEQUENCE [LARGE SCALE GENOMIC DNA]</scope>
    <source>
        <strain evidence="3">ATCC BAA-1014 / DSM 16622 / JCM 12645 / Bem</strain>
    </source>
</reference>
<keyword evidence="3" id="KW-1185">Reference proteome</keyword>
<dbReference type="AlphaFoldDB" id="E1P678"/>
<proteinExistence type="predicted"/>
<feature type="region of interest" description="Disordered" evidence="1">
    <location>
        <begin position="46"/>
        <end position="66"/>
    </location>
</feature>
<gene>
    <name evidence="2" type="ordered locus">Gbem_4074</name>
</gene>